<feature type="transmembrane region" description="Helical" evidence="1">
    <location>
        <begin position="244"/>
        <end position="260"/>
    </location>
</feature>
<keyword evidence="4" id="KW-1185">Reference proteome</keyword>
<dbReference type="SUPFAM" id="SSF48726">
    <property type="entry name" value="Immunoglobulin"/>
    <property type="match status" value="1"/>
</dbReference>
<feature type="signal peptide" evidence="2">
    <location>
        <begin position="1"/>
        <end position="23"/>
    </location>
</feature>
<dbReference type="RefSeq" id="XP_009060844.1">
    <property type="nucleotide sequence ID" value="XM_009062596.1"/>
</dbReference>
<keyword evidence="2" id="KW-0732">Signal</keyword>
<dbReference type="Gene3D" id="2.60.40.10">
    <property type="entry name" value="Immunoglobulins"/>
    <property type="match status" value="1"/>
</dbReference>
<keyword evidence="1" id="KW-0472">Membrane</keyword>
<evidence type="ECO:0000256" key="1">
    <source>
        <dbReference type="SAM" id="Phobius"/>
    </source>
</evidence>
<keyword evidence="1" id="KW-1133">Transmembrane helix</keyword>
<evidence type="ECO:0008006" key="5">
    <source>
        <dbReference type="Google" id="ProtNLM"/>
    </source>
</evidence>
<name>V4A5B2_LOTGI</name>
<dbReference type="AlphaFoldDB" id="V4A5B2"/>
<dbReference type="InterPro" id="IPR013783">
    <property type="entry name" value="Ig-like_fold"/>
</dbReference>
<evidence type="ECO:0000256" key="2">
    <source>
        <dbReference type="SAM" id="SignalP"/>
    </source>
</evidence>
<evidence type="ECO:0000313" key="4">
    <source>
        <dbReference type="Proteomes" id="UP000030746"/>
    </source>
</evidence>
<gene>
    <name evidence="3" type="ORF">LOTGIDRAFT_165560</name>
</gene>
<protein>
    <recommendedName>
        <fullName evidence="5">Ig-like domain-containing protein</fullName>
    </recommendedName>
</protein>
<dbReference type="EMBL" id="KB202685">
    <property type="protein sequence ID" value="ESO88436.1"/>
    <property type="molecule type" value="Genomic_DNA"/>
</dbReference>
<dbReference type="InterPro" id="IPR036179">
    <property type="entry name" value="Ig-like_dom_sf"/>
</dbReference>
<accession>V4A5B2</accession>
<keyword evidence="1" id="KW-0812">Transmembrane</keyword>
<organism evidence="3 4">
    <name type="scientific">Lottia gigantea</name>
    <name type="common">Giant owl limpet</name>
    <dbReference type="NCBI Taxonomy" id="225164"/>
    <lineage>
        <taxon>Eukaryota</taxon>
        <taxon>Metazoa</taxon>
        <taxon>Spiralia</taxon>
        <taxon>Lophotrochozoa</taxon>
        <taxon>Mollusca</taxon>
        <taxon>Gastropoda</taxon>
        <taxon>Patellogastropoda</taxon>
        <taxon>Lottioidea</taxon>
        <taxon>Lottiidae</taxon>
        <taxon>Lottia</taxon>
    </lineage>
</organism>
<proteinExistence type="predicted"/>
<feature type="chain" id="PRO_5004716386" description="Ig-like domain-containing protein" evidence="2">
    <location>
        <begin position="24"/>
        <end position="262"/>
    </location>
</feature>
<sequence>MYRFPQNLNFGIVICILVNQIHGSLKIVADCGKPADVGDSVLLTCSVYGTLAYGITWKRGDVLIATCFRDMKCKSEDPALYRVGVDVHPSNMQQVTLSNTTYSDLLSSFTCCDGLDCNDNSTCRLREKTWATTEADCGKRAILGQSTVLRCMLSSKIHNGIRWYRNQILIVQCDTQRNCKSLDDRFEVFKTHDAKNQQVIIKEVSTQDLHSQFTCVDNSLIPPSLPLDSTCRLTQLISAAEKTVLYHIIGMVLVGTVILFQL</sequence>
<evidence type="ECO:0000313" key="3">
    <source>
        <dbReference type="EMBL" id="ESO88436.1"/>
    </source>
</evidence>
<dbReference type="Proteomes" id="UP000030746">
    <property type="component" value="Unassembled WGS sequence"/>
</dbReference>
<dbReference type="GeneID" id="20240130"/>
<dbReference type="HOGENOM" id="CLU_1062788_0_0_1"/>
<dbReference type="CTD" id="20240130"/>
<dbReference type="KEGG" id="lgi:LOTGIDRAFT_165560"/>
<reference evidence="3 4" key="1">
    <citation type="journal article" date="2013" name="Nature">
        <title>Insights into bilaterian evolution from three spiralian genomes.</title>
        <authorList>
            <person name="Simakov O."/>
            <person name="Marletaz F."/>
            <person name="Cho S.J."/>
            <person name="Edsinger-Gonzales E."/>
            <person name="Havlak P."/>
            <person name="Hellsten U."/>
            <person name="Kuo D.H."/>
            <person name="Larsson T."/>
            <person name="Lv J."/>
            <person name="Arendt D."/>
            <person name="Savage R."/>
            <person name="Osoegawa K."/>
            <person name="de Jong P."/>
            <person name="Grimwood J."/>
            <person name="Chapman J.A."/>
            <person name="Shapiro H."/>
            <person name="Aerts A."/>
            <person name="Otillar R.P."/>
            <person name="Terry A.Y."/>
            <person name="Boore J.L."/>
            <person name="Grigoriev I.V."/>
            <person name="Lindberg D.R."/>
            <person name="Seaver E.C."/>
            <person name="Weisblat D.A."/>
            <person name="Putnam N.H."/>
            <person name="Rokhsar D.S."/>
        </authorList>
    </citation>
    <scope>NUCLEOTIDE SEQUENCE [LARGE SCALE GENOMIC DNA]</scope>
</reference>